<gene>
    <name evidence="1" type="ORF">CMU_028470</name>
</gene>
<dbReference type="STRING" id="441375.B6AHT2"/>
<dbReference type="eggNOG" id="ENOG502SQMU">
    <property type="taxonomic scope" value="Eukaryota"/>
</dbReference>
<accession>B6AHT2</accession>
<organism evidence="1 2">
    <name type="scientific">Cryptosporidium muris (strain RN66)</name>
    <dbReference type="NCBI Taxonomy" id="441375"/>
    <lineage>
        <taxon>Eukaryota</taxon>
        <taxon>Sar</taxon>
        <taxon>Alveolata</taxon>
        <taxon>Apicomplexa</taxon>
        <taxon>Conoidasida</taxon>
        <taxon>Coccidia</taxon>
        <taxon>Eucoccidiorida</taxon>
        <taxon>Eimeriorina</taxon>
        <taxon>Cryptosporidiidae</taxon>
        <taxon>Cryptosporidium</taxon>
    </lineage>
</organism>
<dbReference type="RefSeq" id="XP_002142122.1">
    <property type="nucleotide sequence ID" value="XM_002142086.1"/>
</dbReference>
<reference evidence="1" key="1">
    <citation type="submission" date="2008-06" db="EMBL/GenBank/DDBJ databases">
        <authorList>
            <person name="Lorenzi H."/>
            <person name="Inman J."/>
            <person name="Miller J."/>
            <person name="Schobel S."/>
            <person name="Amedeo P."/>
            <person name="Caler E.V."/>
            <person name="da Silva J."/>
        </authorList>
    </citation>
    <scope>NUCLEOTIDE SEQUENCE [LARGE SCALE GENOMIC DNA]</scope>
    <source>
        <strain evidence="1">RN66</strain>
    </source>
</reference>
<dbReference type="EMBL" id="DS989735">
    <property type="protein sequence ID" value="EEA07773.1"/>
    <property type="molecule type" value="Genomic_DNA"/>
</dbReference>
<evidence type="ECO:0000313" key="1">
    <source>
        <dbReference type="EMBL" id="EEA07773.1"/>
    </source>
</evidence>
<dbReference type="AlphaFoldDB" id="B6AHT2"/>
<dbReference type="VEuPathDB" id="CryptoDB:CMU_028470"/>
<keyword evidence="2" id="KW-1185">Reference proteome</keyword>
<dbReference type="OrthoDB" id="409554at2759"/>
<evidence type="ECO:0000313" key="2">
    <source>
        <dbReference type="Proteomes" id="UP000001460"/>
    </source>
</evidence>
<dbReference type="OMA" id="AVHAFCK"/>
<dbReference type="GeneID" id="6997383"/>
<sequence>MDTSDQRVPIHKICQFLLHHFRGKLNRLYTQFYYGEQRKKYILYIGLPLALFLIRLRSENSMYCNIFIDNEILKHFDSNYSKVWRNGKKIYINEKYQVLDLKRLVFNSFTKRGVKDMETQMNIKASCKGRVLLDKDNLALVIKGFCRRDPRIVFFSEST</sequence>
<protein>
    <submittedName>
        <fullName evidence="1">Uncharacterized protein</fullName>
    </submittedName>
</protein>
<proteinExistence type="predicted"/>
<dbReference type="Proteomes" id="UP000001460">
    <property type="component" value="Unassembled WGS sequence"/>
</dbReference>
<name>B6AHT2_CRYMR</name>